<feature type="transmembrane region" description="Helical" evidence="8">
    <location>
        <begin position="20"/>
        <end position="38"/>
    </location>
</feature>
<keyword evidence="6 8" id="KW-1133">Transmembrane helix</keyword>
<dbReference type="InterPro" id="IPR020846">
    <property type="entry name" value="MFS_dom"/>
</dbReference>
<dbReference type="NCBIfam" id="TIGR00710">
    <property type="entry name" value="efflux_Bcr_CflA"/>
    <property type="match status" value="1"/>
</dbReference>
<dbReference type="SUPFAM" id="SSF103473">
    <property type="entry name" value="MFS general substrate transporter"/>
    <property type="match status" value="1"/>
</dbReference>
<evidence type="ECO:0000256" key="7">
    <source>
        <dbReference type="ARBA" id="ARBA00023136"/>
    </source>
</evidence>
<dbReference type="Pfam" id="PF07690">
    <property type="entry name" value="MFS_1"/>
    <property type="match status" value="1"/>
</dbReference>
<feature type="transmembrane region" description="Helical" evidence="8">
    <location>
        <begin position="116"/>
        <end position="135"/>
    </location>
</feature>
<dbReference type="InterPro" id="IPR005829">
    <property type="entry name" value="Sugar_transporter_CS"/>
</dbReference>
<keyword evidence="4" id="KW-1003">Cell membrane</keyword>
<feature type="transmembrane region" description="Helical" evidence="8">
    <location>
        <begin position="177"/>
        <end position="197"/>
    </location>
</feature>
<dbReference type="RefSeq" id="WP_243567780.1">
    <property type="nucleotide sequence ID" value="NZ_BAAARD010000008.1"/>
</dbReference>
<organism evidence="10 11">
    <name type="scientific">Agromyces soli</name>
    <dbReference type="NCBI Taxonomy" id="659012"/>
    <lineage>
        <taxon>Bacteria</taxon>
        <taxon>Bacillati</taxon>
        <taxon>Actinomycetota</taxon>
        <taxon>Actinomycetes</taxon>
        <taxon>Micrococcales</taxon>
        <taxon>Microbacteriaceae</taxon>
        <taxon>Agromyces</taxon>
    </lineage>
</organism>
<evidence type="ECO:0000313" key="11">
    <source>
        <dbReference type="Proteomes" id="UP000831304"/>
    </source>
</evidence>
<sequence length="413" mass="41453">MTHDAGAARPGGPARPVMGVGRAMLVLGLLEAFGPLSMDLYLPSLPQLATSLGTSDALAQATMSVCMIGLGLGQLVAGPLSDRFGRRRPLLVGVALFTALSLVCVVAPSIEVLLVARFLQGLAGSAGIVICLAVARDLYSGAELSRMLSLLMLVSASAPIVAPVIGGQLALVMDWRGIFGVLGGVGALLFVLALTLMRETLPPERRHGGGFAASGRHLGALARDGLFLAVLGASAAGGVAFFAYLSMSSFVLQDEFGLSPQLFSLCFAANAVANMAGAQLSRVLVRRAGPARMYLLGLSITAACALLLLGGAIAGVALWVILALGLFLASVGVGGPNGSTLALSAHGERAGTASAVLGTAQFTVGPIVAPLASLTGATALAMGSTIAAGALVALALGWAVVFPALRRRGALAP</sequence>
<keyword evidence="11" id="KW-1185">Reference proteome</keyword>
<evidence type="ECO:0000256" key="1">
    <source>
        <dbReference type="ARBA" id="ARBA00004651"/>
    </source>
</evidence>
<dbReference type="CDD" id="cd17320">
    <property type="entry name" value="MFS_MdfA_MDR_like"/>
    <property type="match status" value="1"/>
</dbReference>
<proteinExistence type="inferred from homology"/>
<name>A0ABY4AR01_9MICO</name>
<evidence type="ECO:0000256" key="4">
    <source>
        <dbReference type="ARBA" id="ARBA00022475"/>
    </source>
</evidence>
<feature type="transmembrane region" description="Helical" evidence="8">
    <location>
        <begin position="226"/>
        <end position="247"/>
    </location>
</feature>
<feature type="domain" description="Major facilitator superfamily (MFS) profile" evidence="9">
    <location>
        <begin position="23"/>
        <end position="407"/>
    </location>
</feature>
<evidence type="ECO:0000259" key="9">
    <source>
        <dbReference type="PROSITE" id="PS50850"/>
    </source>
</evidence>
<dbReference type="InterPro" id="IPR036259">
    <property type="entry name" value="MFS_trans_sf"/>
</dbReference>
<dbReference type="InterPro" id="IPR004812">
    <property type="entry name" value="Efflux_drug-R_Bcr/CmlA"/>
</dbReference>
<evidence type="ECO:0000256" key="8">
    <source>
        <dbReference type="SAM" id="Phobius"/>
    </source>
</evidence>
<evidence type="ECO:0000256" key="6">
    <source>
        <dbReference type="ARBA" id="ARBA00022989"/>
    </source>
</evidence>
<dbReference type="PANTHER" id="PTHR23502">
    <property type="entry name" value="MAJOR FACILITATOR SUPERFAMILY"/>
    <property type="match status" value="1"/>
</dbReference>
<dbReference type="Proteomes" id="UP000831304">
    <property type="component" value="Chromosome"/>
</dbReference>
<keyword evidence="5 8" id="KW-0812">Transmembrane</keyword>
<evidence type="ECO:0000256" key="5">
    <source>
        <dbReference type="ARBA" id="ARBA00022692"/>
    </source>
</evidence>
<comment type="subcellular location">
    <subcellularLocation>
        <location evidence="1">Cell membrane</location>
        <topology evidence="1">Multi-pass membrane protein</topology>
    </subcellularLocation>
</comment>
<protein>
    <submittedName>
        <fullName evidence="10">Multidrug effflux MFS transporter</fullName>
    </submittedName>
</protein>
<feature type="transmembrane region" description="Helical" evidence="8">
    <location>
        <begin position="58"/>
        <end position="78"/>
    </location>
</feature>
<dbReference type="PROSITE" id="PS00216">
    <property type="entry name" value="SUGAR_TRANSPORT_1"/>
    <property type="match status" value="1"/>
</dbReference>
<reference evidence="10 11" key="1">
    <citation type="submission" date="2022-03" db="EMBL/GenBank/DDBJ databases">
        <title>Agromyces sp. isolated from the gut of P. brevitarsis seulensis larvae.</title>
        <authorList>
            <person name="Won M."/>
            <person name="Kwon S.-W."/>
        </authorList>
    </citation>
    <scope>NUCLEOTIDE SEQUENCE [LARGE SCALE GENOMIC DNA]</scope>
    <source>
        <strain evidence="10 11">KACC 16215</strain>
    </source>
</reference>
<gene>
    <name evidence="10" type="ORF">MTP13_10870</name>
</gene>
<keyword evidence="7 8" id="KW-0472">Membrane</keyword>
<keyword evidence="3" id="KW-0813">Transport</keyword>
<dbReference type="PROSITE" id="PS50850">
    <property type="entry name" value="MFS"/>
    <property type="match status" value="1"/>
</dbReference>
<accession>A0ABY4AR01</accession>
<feature type="transmembrane region" description="Helical" evidence="8">
    <location>
        <begin position="262"/>
        <end position="281"/>
    </location>
</feature>
<dbReference type="InterPro" id="IPR011701">
    <property type="entry name" value="MFS"/>
</dbReference>
<evidence type="ECO:0000313" key="10">
    <source>
        <dbReference type="EMBL" id="UOE24862.1"/>
    </source>
</evidence>
<feature type="transmembrane region" description="Helical" evidence="8">
    <location>
        <begin position="147"/>
        <end position="171"/>
    </location>
</feature>
<comment type="similarity">
    <text evidence="2">Belongs to the major facilitator superfamily. Bcr/CmlA family.</text>
</comment>
<feature type="transmembrane region" description="Helical" evidence="8">
    <location>
        <begin position="380"/>
        <end position="405"/>
    </location>
</feature>
<dbReference type="Gene3D" id="1.20.1720.10">
    <property type="entry name" value="Multidrug resistance protein D"/>
    <property type="match status" value="1"/>
</dbReference>
<feature type="transmembrane region" description="Helical" evidence="8">
    <location>
        <begin position="90"/>
        <end position="110"/>
    </location>
</feature>
<evidence type="ECO:0000256" key="2">
    <source>
        <dbReference type="ARBA" id="ARBA00006236"/>
    </source>
</evidence>
<evidence type="ECO:0000256" key="3">
    <source>
        <dbReference type="ARBA" id="ARBA00022448"/>
    </source>
</evidence>
<dbReference type="EMBL" id="CP094533">
    <property type="protein sequence ID" value="UOE24862.1"/>
    <property type="molecule type" value="Genomic_DNA"/>
</dbReference>
<dbReference type="PANTHER" id="PTHR23502:SF132">
    <property type="entry name" value="POLYAMINE TRANSPORTER 2-RELATED"/>
    <property type="match status" value="1"/>
</dbReference>